<feature type="region of interest" description="Disordered" evidence="1">
    <location>
        <begin position="1"/>
        <end position="20"/>
    </location>
</feature>
<accession>A0A845GY34</accession>
<proteinExistence type="predicted"/>
<dbReference type="AlphaFoldDB" id="A0A845GY34"/>
<evidence type="ECO:0000256" key="1">
    <source>
        <dbReference type="SAM" id="MobiDB-lite"/>
    </source>
</evidence>
<dbReference type="RefSeq" id="WP_161086490.1">
    <property type="nucleotide sequence ID" value="NZ_WWCX01000079.1"/>
</dbReference>
<comment type="caution">
    <text evidence="2">The sequence shown here is derived from an EMBL/GenBank/DDBJ whole genome shotgun (WGS) entry which is preliminary data.</text>
</comment>
<dbReference type="Proteomes" id="UP000447355">
    <property type="component" value="Unassembled WGS sequence"/>
</dbReference>
<name>A0A845GY34_9BURK</name>
<feature type="compositionally biased region" description="Low complexity" evidence="1">
    <location>
        <begin position="7"/>
        <end position="17"/>
    </location>
</feature>
<protein>
    <submittedName>
        <fullName evidence="2">Uncharacterized protein</fullName>
    </submittedName>
</protein>
<gene>
    <name evidence="2" type="ORF">GTP90_27475</name>
</gene>
<feature type="compositionally biased region" description="Gly residues" evidence="1">
    <location>
        <begin position="105"/>
        <end position="115"/>
    </location>
</feature>
<evidence type="ECO:0000313" key="3">
    <source>
        <dbReference type="Proteomes" id="UP000447355"/>
    </source>
</evidence>
<evidence type="ECO:0000313" key="2">
    <source>
        <dbReference type="EMBL" id="MYM97597.1"/>
    </source>
</evidence>
<sequence>MKIDTKALGSASAAAFATNRKSGGADFKAVLEAKQQPPQQPTAAQELDTYMKKSPAERMAEMILKSLGETPESLAAKSPAEQASIMAKVAALIKQKMEEATAKANGGGDGGGASGASGVSVAV</sequence>
<organism evidence="2 3">
    <name type="scientific">Duganella vulcania</name>
    <dbReference type="NCBI Taxonomy" id="2692166"/>
    <lineage>
        <taxon>Bacteria</taxon>
        <taxon>Pseudomonadati</taxon>
        <taxon>Pseudomonadota</taxon>
        <taxon>Betaproteobacteria</taxon>
        <taxon>Burkholderiales</taxon>
        <taxon>Oxalobacteraceae</taxon>
        <taxon>Telluria group</taxon>
        <taxon>Duganella</taxon>
    </lineage>
</organism>
<reference evidence="2" key="1">
    <citation type="submission" date="2019-12" db="EMBL/GenBank/DDBJ databases">
        <title>Novel species isolated from a subtropical stream in China.</title>
        <authorList>
            <person name="Lu H."/>
        </authorList>
    </citation>
    <scope>NUCLEOTIDE SEQUENCE [LARGE SCALE GENOMIC DNA]</scope>
    <source>
        <strain evidence="2">FT81W</strain>
    </source>
</reference>
<dbReference type="EMBL" id="WWCX01000079">
    <property type="protein sequence ID" value="MYM97597.1"/>
    <property type="molecule type" value="Genomic_DNA"/>
</dbReference>
<feature type="region of interest" description="Disordered" evidence="1">
    <location>
        <begin position="101"/>
        <end position="123"/>
    </location>
</feature>